<sequence>MSYIDVSQSSFQYVHVVRLQDGNWQKIQTGIGARGANHSVIALDPSNAPYLFYTYYNVGNPVKAAVAKYEGQSLTRNFLSEPPIPSGYWSASFALDPGGVPYMAYTNNAKLAVARYTGSAWEAVGTADFPIQDNGGVLYASIAFDSQGTPYVAYRDVANGNRVTVMKFENMSWSVVEYAGISADNAEWVNLAIDSTDNIYVSYYVATGNGALGGKVTVLKYDPDLH</sequence>
<dbReference type="AlphaFoldDB" id="A0A9X4QSS3"/>
<reference evidence="1" key="1">
    <citation type="submission" date="2022-10" db="EMBL/GenBank/DDBJ databases">
        <title>Comparative genomic analysis of Cohnella hashimotonis sp. nov., isolated from the International Space Station.</title>
        <authorList>
            <person name="Simpson A."/>
            <person name="Venkateswaran K."/>
        </authorList>
    </citation>
    <scope>NUCLEOTIDE SEQUENCE</scope>
    <source>
        <strain evidence="1">DSM 28161</strain>
    </source>
</reference>
<comment type="caution">
    <text evidence="1">The sequence shown here is derived from an EMBL/GenBank/DDBJ whole genome shotgun (WGS) entry which is preliminary data.</text>
</comment>
<dbReference type="Proteomes" id="UP001153404">
    <property type="component" value="Unassembled WGS sequence"/>
</dbReference>
<dbReference type="SUPFAM" id="SSF101898">
    <property type="entry name" value="NHL repeat"/>
    <property type="match status" value="1"/>
</dbReference>
<evidence type="ECO:0000313" key="1">
    <source>
        <dbReference type="EMBL" id="MDG0810371.1"/>
    </source>
</evidence>
<name>A0A9X4QSS3_9BACL</name>
<dbReference type="RefSeq" id="WP_277532161.1">
    <property type="nucleotide sequence ID" value="NZ_JAPDIA010000003.1"/>
</dbReference>
<dbReference type="EMBL" id="JAPDIA010000003">
    <property type="protein sequence ID" value="MDG0810371.1"/>
    <property type="molecule type" value="Genomic_DNA"/>
</dbReference>
<gene>
    <name evidence="1" type="ORF">OMP40_14200</name>
</gene>
<protein>
    <recommendedName>
        <fullName evidence="3">Fucose-specific lectin</fullName>
    </recommendedName>
</protein>
<organism evidence="1 2">
    <name type="scientific">Cohnella rhizosphaerae</name>
    <dbReference type="NCBI Taxonomy" id="1457232"/>
    <lineage>
        <taxon>Bacteria</taxon>
        <taxon>Bacillati</taxon>
        <taxon>Bacillota</taxon>
        <taxon>Bacilli</taxon>
        <taxon>Bacillales</taxon>
        <taxon>Paenibacillaceae</taxon>
        <taxon>Cohnella</taxon>
    </lineage>
</organism>
<evidence type="ECO:0000313" key="2">
    <source>
        <dbReference type="Proteomes" id="UP001153404"/>
    </source>
</evidence>
<evidence type="ECO:0008006" key="3">
    <source>
        <dbReference type="Google" id="ProtNLM"/>
    </source>
</evidence>
<accession>A0A9X4QSS3</accession>
<proteinExistence type="predicted"/>
<keyword evidence="2" id="KW-1185">Reference proteome</keyword>